<comment type="caution">
    <text evidence="3">The sequence shown here is derived from an EMBL/GenBank/DDBJ whole genome shotgun (WGS) entry which is preliminary data.</text>
</comment>
<dbReference type="CDD" id="cd00603">
    <property type="entry name" value="IPT_PCSR"/>
    <property type="match status" value="1"/>
</dbReference>
<accession>A0A414GJ98</accession>
<reference evidence="3 5" key="1">
    <citation type="journal article" date="2019" name="Nat. Med.">
        <title>A library of human gut bacterial isolates paired with longitudinal multiomics data enables mechanistic microbiome research.</title>
        <authorList>
            <person name="Poyet M."/>
            <person name="Groussin M."/>
            <person name="Gibbons S.M."/>
            <person name="Avila-Pacheco J."/>
            <person name="Jiang X."/>
            <person name="Kearney S.M."/>
            <person name="Perrotta A.R."/>
            <person name="Berdy B."/>
            <person name="Zhao S."/>
            <person name="Lieberman T.D."/>
            <person name="Swanson P.K."/>
            <person name="Smith M."/>
            <person name="Roesemann S."/>
            <person name="Alexander J.E."/>
            <person name="Rich S.A."/>
            <person name="Livny J."/>
            <person name="Vlamakis H."/>
            <person name="Clish C."/>
            <person name="Bullock K."/>
            <person name="Deik A."/>
            <person name="Scott J."/>
            <person name="Pierce K.A."/>
            <person name="Xavier R.J."/>
            <person name="Alm E.J."/>
        </authorList>
    </citation>
    <scope>NUCLEOTIDE SEQUENCE [LARGE SCALE GENOMIC DNA]</scope>
    <source>
        <strain evidence="3 5">BIOML-A58</strain>
    </source>
</reference>
<dbReference type="Gene3D" id="2.60.40.10">
    <property type="entry name" value="Immunoglobulins"/>
    <property type="match status" value="1"/>
</dbReference>
<keyword evidence="1" id="KW-0732">Signal</keyword>
<name>A0A414GJ98_9BACE</name>
<feature type="domain" description="IPT/TIG" evidence="2">
    <location>
        <begin position="42"/>
        <end position="130"/>
    </location>
</feature>
<feature type="chain" id="PRO_5042714214" evidence="1">
    <location>
        <begin position="30"/>
        <end position="469"/>
    </location>
</feature>
<dbReference type="RefSeq" id="WP_118195079.1">
    <property type="nucleotide sequence ID" value="NZ_JAIWXB010000030.1"/>
</dbReference>
<evidence type="ECO:0000256" key="1">
    <source>
        <dbReference type="SAM" id="SignalP"/>
    </source>
</evidence>
<organism evidence="3 5">
    <name type="scientific">Bacteroides xylanisolvens</name>
    <dbReference type="NCBI Taxonomy" id="371601"/>
    <lineage>
        <taxon>Bacteria</taxon>
        <taxon>Pseudomonadati</taxon>
        <taxon>Bacteroidota</taxon>
        <taxon>Bacteroidia</taxon>
        <taxon>Bacteroidales</taxon>
        <taxon>Bacteroidaceae</taxon>
        <taxon>Bacteroides</taxon>
    </lineage>
</organism>
<dbReference type="PROSITE" id="PS51257">
    <property type="entry name" value="PROKAR_LIPOPROTEIN"/>
    <property type="match status" value="1"/>
</dbReference>
<dbReference type="SUPFAM" id="SSF63825">
    <property type="entry name" value="YWTD domain"/>
    <property type="match status" value="1"/>
</dbReference>
<evidence type="ECO:0000313" key="5">
    <source>
        <dbReference type="Proteomes" id="UP000434604"/>
    </source>
</evidence>
<dbReference type="EMBL" id="WDED01000004">
    <property type="protein sequence ID" value="KAB6149336.1"/>
    <property type="molecule type" value="Genomic_DNA"/>
</dbReference>
<dbReference type="InterPro" id="IPR002909">
    <property type="entry name" value="IPT_dom"/>
</dbReference>
<dbReference type="PANTHER" id="PTHR13833:SF71">
    <property type="entry name" value="NHL DOMAIN-CONTAINING PROTEIN"/>
    <property type="match status" value="1"/>
</dbReference>
<sequence>MKKEQMKRKTPHWASVFLLCLIAFSYSCKDDTVSTGGYDPSKPVVFRDFSPEEGSIRTKFYIYGENFGTDISKIHVSIGGQVAYTIGSSGTEIYCMVPRRAFDGVVKVSIESADGSSEVNYEFEKRFSYVSKTSVGTLCGKVDEQGNAANIDGTFDEAGFVSAEWMLLDTFGVEKYLYVSHPGSCIRKIDLAKEEVSTMITNGQGAFKSMQYMTFDMKGDTIFVIDDNGENNKERMAISFLLRSENFRKAQPYIYDRCGYSVYYHPLNECLYYNTWWKSALQKAVYDPSIKGMAGQEVIPVYEGRDDRSYISGHPSGKFMYILGAQCVFKSKFNATTKEFQTPTIFAGRFNEWGYVDGQGEQARFDTPVQGTFVKNEDYVREGKEDVYDFYLCDRNNHCIRKITPEGFVSTFAGRGSTSSDGQIQGHIDGDLRKEARFNQPMGIVYDEETRTFYIGERDNHRIRTITVE</sequence>
<dbReference type="Gene3D" id="2.120.10.30">
    <property type="entry name" value="TolB, C-terminal domain"/>
    <property type="match status" value="1"/>
</dbReference>
<feature type="signal peptide" evidence="1">
    <location>
        <begin position="1"/>
        <end position="29"/>
    </location>
</feature>
<dbReference type="EMBL" id="JAIWYE010000011">
    <property type="protein sequence ID" value="MCA4702951.1"/>
    <property type="molecule type" value="Genomic_DNA"/>
</dbReference>
<evidence type="ECO:0000259" key="2">
    <source>
        <dbReference type="SMART" id="SM00429"/>
    </source>
</evidence>
<proteinExistence type="predicted"/>
<protein>
    <submittedName>
        <fullName evidence="4">IPT/TIG domain-containing protein</fullName>
    </submittedName>
    <submittedName>
        <fullName evidence="3">Phospholipase</fullName>
    </submittedName>
</protein>
<dbReference type="InterPro" id="IPR013783">
    <property type="entry name" value="Ig-like_fold"/>
</dbReference>
<dbReference type="SUPFAM" id="SSF81296">
    <property type="entry name" value="E set domains"/>
    <property type="match status" value="1"/>
</dbReference>
<evidence type="ECO:0000313" key="4">
    <source>
        <dbReference type="EMBL" id="MCA4702951.1"/>
    </source>
</evidence>
<dbReference type="Pfam" id="PF01833">
    <property type="entry name" value="TIG"/>
    <property type="match status" value="1"/>
</dbReference>
<reference evidence="4" key="2">
    <citation type="submission" date="2023-08" db="EMBL/GenBank/DDBJ databases">
        <title>Mucin Metabolism Genes Underlie the Key Renovations of Bacteroides xylanisolvens Genomes in Captive Great Apes.</title>
        <authorList>
            <person name="Nishida A.H."/>
        </authorList>
    </citation>
    <scope>NUCLEOTIDE SEQUENCE</scope>
    <source>
        <strain evidence="4">P13.H9</strain>
    </source>
</reference>
<dbReference type="AlphaFoldDB" id="A0A414GJ98"/>
<dbReference type="InterPro" id="IPR014756">
    <property type="entry name" value="Ig_E-set"/>
</dbReference>
<dbReference type="SMART" id="SM00429">
    <property type="entry name" value="IPT"/>
    <property type="match status" value="1"/>
</dbReference>
<gene>
    <name evidence="3" type="ORF">GA398_03635</name>
    <name evidence="4" type="ORF">LD004_04895</name>
</gene>
<dbReference type="InterPro" id="IPR011042">
    <property type="entry name" value="6-blade_b-propeller_TolB-like"/>
</dbReference>
<evidence type="ECO:0000313" key="3">
    <source>
        <dbReference type="EMBL" id="KAB6149336.1"/>
    </source>
</evidence>
<dbReference type="PANTHER" id="PTHR13833">
    <property type="match status" value="1"/>
</dbReference>
<dbReference type="Proteomes" id="UP001198461">
    <property type="component" value="Unassembled WGS sequence"/>
</dbReference>
<dbReference type="Proteomes" id="UP000434604">
    <property type="component" value="Unassembled WGS sequence"/>
</dbReference>